<feature type="chain" id="PRO_5041311197" evidence="1">
    <location>
        <begin position="19"/>
        <end position="211"/>
    </location>
</feature>
<dbReference type="EMBL" id="CATQJL010000316">
    <property type="protein sequence ID" value="CAJ0607239.1"/>
    <property type="molecule type" value="Genomic_DNA"/>
</dbReference>
<organism evidence="2 3">
    <name type="scientific">Cylicocyclus nassatus</name>
    <name type="common">Nematode worm</name>
    <dbReference type="NCBI Taxonomy" id="53992"/>
    <lineage>
        <taxon>Eukaryota</taxon>
        <taxon>Metazoa</taxon>
        <taxon>Ecdysozoa</taxon>
        <taxon>Nematoda</taxon>
        <taxon>Chromadorea</taxon>
        <taxon>Rhabditida</taxon>
        <taxon>Rhabditina</taxon>
        <taxon>Rhabditomorpha</taxon>
        <taxon>Strongyloidea</taxon>
        <taxon>Strongylidae</taxon>
        <taxon>Cylicocyclus</taxon>
    </lineage>
</organism>
<accession>A0AA36HAN8</accession>
<gene>
    <name evidence="2" type="ORF">CYNAS_LOCUS19222</name>
</gene>
<evidence type="ECO:0000313" key="3">
    <source>
        <dbReference type="Proteomes" id="UP001176961"/>
    </source>
</evidence>
<reference evidence="2" key="1">
    <citation type="submission" date="2023-07" db="EMBL/GenBank/DDBJ databases">
        <authorList>
            <consortium name="CYATHOMIX"/>
        </authorList>
    </citation>
    <scope>NUCLEOTIDE SEQUENCE</scope>
    <source>
        <strain evidence="2">N/A</strain>
    </source>
</reference>
<protein>
    <submittedName>
        <fullName evidence="2">Uncharacterized protein</fullName>
    </submittedName>
</protein>
<evidence type="ECO:0000256" key="1">
    <source>
        <dbReference type="SAM" id="SignalP"/>
    </source>
</evidence>
<dbReference type="AlphaFoldDB" id="A0AA36HAN8"/>
<proteinExistence type="predicted"/>
<comment type="caution">
    <text evidence="2">The sequence shown here is derived from an EMBL/GenBank/DDBJ whole genome shotgun (WGS) entry which is preliminary data.</text>
</comment>
<name>A0AA36HAN8_CYLNA</name>
<dbReference type="Proteomes" id="UP001176961">
    <property type="component" value="Unassembled WGS sequence"/>
</dbReference>
<keyword evidence="1" id="KW-0732">Signal</keyword>
<sequence>MQIREAVVLLNIFYCIASECIDGVDNILSADSYGNKNLPVKVRNVKILVYDIDGQPSCHKNKVNVVLPGYFHIISGEVEVPKNYDLFASNVVRATVKFGSTDICDNGKSGMLIVPARFCHFDIATVIPENICHLLQKKGLHTLKELEEKLKFNSTFQLPPSPSFLGITLLDLLKGEYRIKVALDVDDEKIMEFAMPSGFKAIKIGLDDDDE</sequence>
<feature type="signal peptide" evidence="1">
    <location>
        <begin position="1"/>
        <end position="18"/>
    </location>
</feature>
<keyword evidence="3" id="KW-1185">Reference proteome</keyword>
<evidence type="ECO:0000313" key="2">
    <source>
        <dbReference type="EMBL" id="CAJ0607239.1"/>
    </source>
</evidence>